<sequence>MQSKIKIKATKEEVWNALTDFNKFPIWNPFIISISGKLEIGSQLNVNIKPPNGKKMTFKPKLVTLEENVELTWLGRFLFRGILDGKHTFKIIEKDEGSVEFIHRERFSGVLLFFLGRKFMQNTKSGFEEMNLS</sequence>
<dbReference type="SUPFAM" id="SSF55961">
    <property type="entry name" value="Bet v1-like"/>
    <property type="match status" value="1"/>
</dbReference>
<evidence type="ECO:0000313" key="2">
    <source>
        <dbReference type="Proteomes" id="UP000257127"/>
    </source>
</evidence>
<dbReference type="EMBL" id="QURB01000001">
    <property type="protein sequence ID" value="RFC55900.1"/>
    <property type="molecule type" value="Genomic_DNA"/>
</dbReference>
<dbReference type="PANTHER" id="PTHR36166:SF1">
    <property type="entry name" value="SRPBCC DOMAIN-CONTAINING PROTEIN"/>
    <property type="match status" value="1"/>
</dbReference>
<keyword evidence="2" id="KW-1185">Reference proteome</keyword>
<protein>
    <submittedName>
        <fullName evidence="1">SRPBCC domain-containing protein</fullName>
    </submittedName>
</protein>
<dbReference type="PANTHER" id="PTHR36166">
    <property type="entry name" value="CHROMOSOME 9, WHOLE GENOME SHOTGUN SEQUENCE"/>
    <property type="match status" value="1"/>
</dbReference>
<dbReference type="CDD" id="cd07822">
    <property type="entry name" value="SRPBCC_4"/>
    <property type="match status" value="1"/>
</dbReference>
<proteinExistence type="predicted"/>
<dbReference type="AlphaFoldDB" id="A0A3E1F285"/>
<dbReference type="Gene3D" id="3.30.530.20">
    <property type="match status" value="1"/>
</dbReference>
<comment type="caution">
    <text evidence="1">The sequence shown here is derived from an EMBL/GenBank/DDBJ whole genome shotgun (WGS) entry which is preliminary data.</text>
</comment>
<accession>A0A3E1F285</accession>
<dbReference type="Proteomes" id="UP000257127">
    <property type="component" value="Unassembled WGS sequence"/>
</dbReference>
<name>A0A3E1F285_9FLAO</name>
<dbReference type="OrthoDB" id="191189at2"/>
<organism evidence="1 2">
    <name type="scientific">Brumimicrobium aurantiacum</name>
    <dbReference type="NCBI Taxonomy" id="1737063"/>
    <lineage>
        <taxon>Bacteria</taxon>
        <taxon>Pseudomonadati</taxon>
        <taxon>Bacteroidota</taxon>
        <taxon>Flavobacteriia</taxon>
        <taxon>Flavobacteriales</taxon>
        <taxon>Crocinitomicaceae</taxon>
        <taxon>Brumimicrobium</taxon>
    </lineage>
</organism>
<evidence type="ECO:0000313" key="1">
    <source>
        <dbReference type="EMBL" id="RFC55900.1"/>
    </source>
</evidence>
<dbReference type="Pfam" id="PF10604">
    <property type="entry name" value="Polyketide_cyc2"/>
    <property type="match status" value="1"/>
</dbReference>
<gene>
    <name evidence="1" type="ORF">DXU93_02890</name>
</gene>
<reference evidence="1 2" key="1">
    <citation type="submission" date="2018-08" db="EMBL/GenBank/DDBJ databases">
        <title>The draft genome squence of Brumimicrobium sp. N62.</title>
        <authorList>
            <person name="Du Z.-J."/>
            <person name="Luo H.-R."/>
        </authorList>
    </citation>
    <scope>NUCLEOTIDE SEQUENCE [LARGE SCALE GENOMIC DNA]</scope>
    <source>
        <strain evidence="1 2">N62</strain>
    </source>
</reference>
<dbReference type="InterPro" id="IPR023393">
    <property type="entry name" value="START-like_dom_sf"/>
</dbReference>
<dbReference type="InterPro" id="IPR019587">
    <property type="entry name" value="Polyketide_cyclase/dehydratase"/>
</dbReference>